<keyword evidence="5" id="KW-0067">ATP-binding</keyword>
<dbReference type="Proteomes" id="UP000243975">
    <property type="component" value="Unassembled WGS sequence"/>
</dbReference>
<keyword evidence="2" id="KW-0808">Transferase</keyword>
<keyword evidence="1" id="KW-0723">Serine/threonine-protein kinase</keyword>
<keyword evidence="8" id="KW-1185">Reference proteome</keyword>
<sequence>MAANSPTTTTRKEGQFLLLGRYEIGKLLGHGTFSKVYLACNAKTNESVALEVIDKGQILKGCLISHIKREISILRRVRHLNIVQLFEA</sequence>
<keyword evidence="3" id="KW-0547">Nucleotide-binding</keyword>
<dbReference type="GO" id="GO:0005524">
    <property type="term" value="F:ATP binding"/>
    <property type="evidence" value="ECO:0007669"/>
    <property type="project" value="UniProtKB-KW"/>
</dbReference>
<proteinExistence type="predicted"/>
<dbReference type="FunFam" id="3.30.200.20:FF:000042">
    <property type="entry name" value="Aurora kinase A"/>
    <property type="match status" value="1"/>
</dbReference>
<gene>
    <name evidence="7" type="ORF">Ccrd_016799</name>
</gene>
<dbReference type="PROSITE" id="PS50011">
    <property type="entry name" value="PROTEIN_KINASE_DOM"/>
    <property type="match status" value="1"/>
</dbReference>
<accession>A0A103Y9A3</accession>
<dbReference type="Pfam" id="PF00069">
    <property type="entry name" value="Pkinase"/>
    <property type="match status" value="1"/>
</dbReference>
<dbReference type="AlphaFoldDB" id="A0A103Y9A3"/>
<comment type="caution">
    <text evidence="7">The sequence shown here is derived from an EMBL/GenBank/DDBJ whole genome shotgun (WGS) entry which is preliminary data.</text>
</comment>
<feature type="domain" description="Protein kinase" evidence="6">
    <location>
        <begin position="22"/>
        <end position="88"/>
    </location>
</feature>
<dbReference type="PANTHER" id="PTHR43895">
    <property type="entry name" value="CALCIUM/CALMODULIN-DEPENDENT PROTEIN KINASE KINASE-RELATED"/>
    <property type="match status" value="1"/>
</dbReference>
<dbReference type="OMA" id="KWEVSIM"/>
<dbReference type="GO" id="GO:0004674">
    <property type="term" value="F:protein serine/threonine kinase activity"/>
    <property type="evidence" value="ECO:0007669"/>
    <property type="project" value="UniProtKB-KW"/>
</dbReference>
<dbReference type="PANTHER" id="PTHR43895:SF166">
    <property type="entry name" value="GPCR KINASE, CALCIUM_CALMODULIN-DEPENDENT_CALCIUM-DEPENDENT PROTEIN KINASE-RELATED"/>
    <property type="match status" value="1"/>
</dbReference>
<dbReference type="InterPro" id="IPR011009">
    <property type="entry name" value="Kinase-like_dom_sf"/>
</dbReference>
<organism evidence="7 8">
    <name type="scientific">Cynara cardunculus var. scolymus</name>
    <name type="common">Globe artichoke</name>
    <name type="synonym">Cynara scolymus</name>
    <dbReference type="NCBI Taxonomy" id="59895"/>
    <lineage>
        <taxon>Eukaryota</taxon>
        <taxon>Viridiplantae</taxon>
        <taxon>Streptophyta</taxon>
        <taxon>Embryophyta</taxon>
        <taxon>Tracheophyta</taxon>
        <taxon>Spermatophyta</taxon>
        <taxon>Magnoliopsida</taxon>
        <taxon>eudicotyledons</taxon>
        <taxon>Gunneridae</taxon>
        <taxon>Pentapetalae</taxon>
        <taxon>asterids</taxon>
        <taxon>campanulids</taxon>
        <taxon>Asterales</taxon>
        <taxon>Asteraceae</taxon>
        <taxon>Carduoideae</taxon>
        <taxon>Cardueae</taxon>
        <taxon>Carduinae</taxon>
        <taxon>Cynara</taxon>
    </lineage>
</organism>
<keyword evidence="4 7" id="KW-0418">Kinase</keyword>
<dbReference type="Gramene" id="KVI04887">
    <property type="protein sequence ID" value="KVI04887"/>
    <property type="gene ID" value="Ccrd_016799"/>
</dbReference>
<evidence type="ECO:0000313" key="7">
    <source>
        <dbReference type="EMBL" id="KVI04887.1"/>
    </source>
</evidence>
<name>A0A103Y9A3_CYNCS</name>
<evidence type="ECO:0000256" key="4">
    <source>
        <dbReference type="ARBA" id="ARBA00022777"/>
    </source>
</evidence>
<dbReference type="SUPFAM" id="SSF56112">
    <property type="entry name" value="Protein kinase-like (PK-like)"/>
    <property type="match status" value="1"/>
</dbReference>
<evidence type="ECO:0000256" key="3">
    <source>
        <dbReference type="ARBA" id="ARBA00022741"/>
    </source>
</evidence>
<dbReference type="EMBL" id="LEKV01001902">
    <property type="protein sequence ID" value="KVI04887.1"/>
    <property type="molecule type" value="Genomic_DNA"/>
</dbReference>
<dbReference type="Gene3D" id="3.30.200.20">
    <property type="entry name" value="Phosphorylase Kinase, domain 1"/>
    <property type="match status" value="1"/>
</dbReference>
<evidence type="ECO:0000259" key="6">
    <source>
        <dbReference type="PROSITE" id="PS50011"/>
    </source>
</evidence>
<dbReference type="GO" id="GO:0007165">
    <property type="term" value="P:signal transduction"/>
    <property type="evidence" value="ECO:0007669"/>
    <property type="project" value="TreeGrafter"/>
</dbReference>
<evidence type="ECO:0000256" key="1">
    <source>
        <dbReference type="ARBA" id="ARBA00022527"/>
    </source>
</evidence>
<evidence type="ECO:0000256" key="2">
    <source>
        <dbReference type="ARBA" id="ARBA00022679"/>
    </source>
</evidence>
<evidence type="ECO:0000256" key="5">
    <source>
        <dbReference type="ARBA" id="ARBA00022840"/>
    </source>
</evidence>
<reference evidence="7 8" key="1">
    <citation type="journal article" date="2016" name="Sci. Rep.">
        <title>The genome sequence of the outbreeding globe artichoke constructed de novo incorporating a phase-aware low-pass sequencing strategy of F1 progeny.</title>
        <authorList>
            <person name="Scaglione D."/>
            <person name="Reyes-Chin-Wo S."/>
            <person name="Acquadro A."/>
            <person name="Froenicke L."/>
            <person name="Portis E."/>
            <person name="Beitel C."/>
            <person name="Tirone M."/>
            <person name="Mauro R."/>
            <person name="Lo Monaco A."/>
            <person name="Mauromicale G."/>
            <person name="Faccioli P."/>
            <person name="Cattivelli L."/>
            <person name="Rieseberg L."/>
            <person name="Michelmore R."/>
            <person name="Lanteri S."/>
        </authorList>
    </citation>
    <scope>NUCLEOTIDE SEQUENCE [LARGE SCALE GENOMIC DNA]</scope>
    <source>
        <strain evidence="7">2C</strain>
    </source>
</reference>
<evidence type="ECO:0000313" key="8">
    <source>
        <dbReference type="Proteomes" id="UP000243975"/>
    </source>
</evidence>
<dbReference type="InterPro" id="IPR000719">
    <property type="entry name" value="Prot_kinase_dom"/>
</dbReference>
<protein>
    <submittedName>
        <fullName evidence="7">Protein kinase, catalytic domain-containing protein</fullName>
    </submittedName>
</protein>
<dbReference type="STRING" id="59895.A0A103Y9A3"/>